<protein>
    <submittedName>
        <fullName evidence="3">Uncharacterized protein</fullName>
    </submittedName>
</protein>
<comment type="caution">
    <text evidence="3">The sequence shown here is derived from an EMBL/GenBank/DDBJ whole genome shotgun (WGS) entry which is preliminary data.</text>
</comment>
<accession>A0A9W7DTF0</accession>
<dbReference type="PANTHER" id="PTHR45614:SF25">
    <property type="entry name" value="MYB PROTEIN"/>
    <property type="match status" value="1"/>
</dbReference>
<dbReference type="GO" id="GO:0000981">
    <property type="term" value="F:DNA-binding transcription factor activity, RNA polymerase II-specific"/>
    <property type="evidence" value="ECO:0007669"/>
    <property type="project" value="TreeGrafter"/>
</dbReference>
<dbReference type="AlphaFoldDB" id="A0A9W7DTF0"/>
<evidence type="ECO:0000313" key="4">
    <source>
        <dbReference type="Proteomes" id="UP001165082"/>
    </source>
</evidence>
<dbReference type="InterPro" id="IPR050560">
    <property type="entry name" value="MYB_TF"/>
</dbReference>
<dbReference type="Proteomes" id="UP001165082">
    <property type="component" value="Unassembled WGS sequence"/>
</dbReference>
<keyword evidence="4" id="KW-1185">Reference proteome</keyword>
<evidence type="ECO:0000259" key="1">
    <source>
        <dbReference type="PROSITE" id="PS50090"/>
    </source>
</evidence>
<sequence>MKNAPPLSSFRERYKNLLDPCLNTSPFTTADDKKLFLLHKQHGSKWVKISKVMTDRSENSLKNRWNSKAFQKASAGWK</sequence>
<dbReference type="Gene3D" id="1.10.10.60">
    <property type="entry name" value="Homeodomain-like"/>
    <property type="match status" value="1"/>
</dbReference>
<dbReference type="PROSITE" id="PS51294">
    <property type="entry name" value="HTH_MYB"/>
    <property type="match status" value="1"/>
</dbReference>
<dbReference type="SMART" id="SM00717">
    <property type="entry name" value="SANT"/>
    <property type="match status" value="1"/>
</dbReference>
<dbReference type="SUPFAM" id="SSF46689">
    <property type="entry name" value="Homeodomain-like"/>
    <property type="match status" value="1"/>
</dbReference>
<proteinExistence type="predicted"/>
<dbReference type="PANTHER" id="PTHR45614">
    <property type="entry name" value="MYB PROTEIN-RELATED"/>
    <property type="match status" value="1"/>
</dbReference>
<dbReference type="CDD" id="cd00167">
    <property type="entry name" value="SANT"/>
    <property type="match status" value="1"/>
</dbReference>
<organism evidence="3 4">
    <name type="scientific">Triparma retinervis</name>
    <dbReference type="NCBI Taxonomy" id="2557542"/>
    <lineage>
        <taxon>Eukaryota</taxon>
        <taxon>Sar</taxon>
        <taxon>Stramenopiles</taxon>
        <taxon>Ochrophyta</taxon>
        <taxon>Bolidophyceae</taxon>
        <taxon>Parmales</taxon>
        <taxon>Triparmaceae</taxon>
        <taxon>Triparma</taxon>
    </lineage>
</organism>
<evidence type="ECO:0000259" key="2">
    <source>
        <dbReference type="PROSITE" id="PS51294"/>
    </source>
</evidence>
<dbReference type="InterPro" id="IPR001005">
    <property type="entry name" value="SANT/Myb"/>
</dbReference>
<dbReference type="InterPro" id="IPR009057">
    <property type="entry name" value="Homeodomain-like_sf"/>
</dbReference>
<dbReference type="OrthoDB" id="2143914at2759"/>
<feature type="domain" description="HTH myb-type" evidence="2">
    <location>
        <begin position="19"/>
        <end position="73"/>
    </location>
</feature>
<feature type="domain" description="Myb-like" evidence="1">
    <location>
        <begin position="19"/>
        <end position="69"/>
    </location>
</feature>
<gene>
    <name evidence="3" type="ORF">TrRE_jg9208</name>
</gene>
<reference evidence="3" key="1">
    <citation type="submission" date="2022-07" db="EMBL/GenBank/DDBJ databases">
        <title>Genome analysis of Parmales, a sister group of diatoms, reveals the evolutionary specialization of diatoms from phago-mixotrophs to photoautotrophs.</title>
        <authorList>
            <person name="Ban H."/>
            <person name="Sato S."/>
            <person name="Yoshikawa S."/>
            <person name="Kazumasa Y."/>
            <person name="Nakamura Y."/>
            <person name="Ichinomiya M."/>
            <person name="Saitoh K."/>
            <person name="Sato N."/>
            <person name="Blanc-Mathieu R."/>
            <person name="Endo H."/>
            <person name="Kuwata A."/>
            <person name="Ogata H."/>
        </authorList>
    </citation>
    <scope>NUCLEOTIDE SEQUENCE</scope>
</reference>
<dbReference type="Pfam" id="PF00249">
    <property type="entry name" value="Myb_DNA-binding"/>
    <property type="match status" value="1"/>
</dbReference>
<name>A0A9W7DTF0_9STRA</name>
<dbReference type="EMBL" id="BRXZ01000775">
    <property type="protein sequence ID" value="GMH53600.1"/>
    <property type="molecule type" value="Genomic_DNA"/>
</dbReference>
<dbReference type="GO" id="GO:0005634">
    <property type="term" value="C:nucleus"/>
    <property type="evidence" value="ECO:0007669"/>
    <property type="project" value="TreeGrafter"/>
</dbReference>
<dbReference type="PROSITE" id="PS50090">
    <property type="entry name" value="MYB_LIKE"/>
    <property type="match status" value="1"/>
</dbReference>
<evidence type="ECO:0000313" key="3">
    <source>
        <dbReference type="EMBL" id="GMH53600.1"/>
    </source>
</evidence>
<dbReference type="InterPro" id="IPR017930">
    <property type="entry name" value="Myb_dom"/>
</dbReference>
<dbReference type="GO" id="GO:0000978">
    <property type="term" value="F:RNA polymerase II cis-regulatory region sequence-specific DNA binding"/>
    <property type="evidence" value="ECO:0007669"/>
    <property type="project" value="TreeGrafter"/>
</dbReference>